<dbReference type="Proteomes" id="UP000198853">
    <property type="component" value="Unassembled WGS sequence"/>
</dbReference>
<accession>A0A1G8MKR5</accession>
<organism evidence="2 3">
    <name type="scientific">Natribacillus halophilus</name>
    <dbReference type="NCBI Taxonomy" id="549003"/>
    <lineage>
        <taxon>Bacteria</taxon>
        <taxon>Bacillati</taxon>
        <taxon>Bacillota</taxon>
        <taxon>Bacilli</taxon>
        <taxon>Bacillales</taxon>
        <taxon>Bacillaceae</taxon>
        <taxon>Natribacillus</taxon>
    </lineage>
</organism>
<keyword evidence="1" id="KW-0472">Membrane</keyword>
<feature type="transmembrane region" description="Helical" evidence="1">
    <location>
        <begin position="12"/>
        <end position="31"/>
    </location>
</feature>
<keyword evidence="3" id="KW-1185">Reference proteome</keyword>
<evidence type="ECO:0000256" key="1">
    <source>
        <dbReference type="SAM" id="Phobius"/>
    </source>
</evidence>
<feature type="transmembrane region" description="Helical" evidence="1">
    <location>
        <begin position="37"/>
        <end position="55"/>
    </location>
</feature>
<gene>
    <name evidence="2" type="ORF">SAMN04488123_104215</name>
</gene>
<reference evidence="2 3" key="1">
    <citation type="submission" date="2016-10" db="EMBL/GenBank/DDBJ databases">
        <authorList>
            <person name="de Groot N.N."/>
        </authorList>
    </citation>
    <scope>NUCLEOTIDE SEQUENCE [LARGE SCALE GENOMIC DNA]</scope>
    <source>
        <strain evidence="2 3">DSM 21771</strain>
    </source>
</reference>
<protein>
    <submittedName>
        <fullName evidence="2">Uncharacterized protein</fullName>
    </submittedName>
</protein>
<name>A0A1G8MKR5_9BACI</name>
<dbReference type="RefSeq" id="WP_090397436.1">
    <property type="nucleotide sequence ID" value="NZ_FNEN01000004.1"/>
</dbReference>
<dbReference type="EMBL" id="FNEN01000004">
    <property type="protein sequence ID" value="SDI68425.1"/>
    <property type="molecule type" value="Genomic_DNA"/>
</dbReference>
<dbReference type="OrthoDB" id="2971415at2"/>
<keyword evidence="1" id="KW-1133">Transmembrane helix</keyword>
<dbReference type="AlphaFoldDB" id="A0A1G8MKR5"/>
<evidence type="ECO:0000313" key="3">
    <source>
        <dbReference type="Proteomes" id="UP000198853"/>
    </source>
</evidence>
<evidence type="ECO:0000313" key="2">
    <source>
        <dbReference type="EMBL" id="SDI68425.1"/>
    </source>
</evidence>
<keyword evidence="1" id="KW-0812">Transmembrane</keyword>
<sequence>MSVQYYVQAYFKWLFGVFFGAIILIVVNWTLTDNMEGIVLAIILFALVGLLYPFLQLYMEKRKSQKDG</sequence>
<proteinExistence type="predicted"/>